<accession>A0AAN7AK05</accession>
<protein>
    <submittedName>
        <fullName evidence="1">Diacetyl reductase</fullName>
    </submittedName>
</protein>
<sequence length="247" mass="26025">MASKAFYAVVAGVGAGTGRSVALRFAQSYPVVLLARKPESYQDIVSEIKQAGGEAFGFSTDTSDPSSVKSAFDSIKKELGDKKLAAAIYNVGAGFAVKPFLELTADDLEGSLGGSAKGLFNFAQATLPGLLESVGTAPHPPTLIITGATASVRGSARFATFAAGKFAARALGQSLAREFGPKGVHVAHVIVDGAIDIPRTKSYNVNEGKEDGKINSDAIADSYWHLHTQHRSSFTQELDLRPYVEKF</sequence>
<dbReference type="InterPro" id="IPR036291">
    <property type="entry name" value="NAD(P)-bd_dom_sf"/>
</dbReference>
<dbReference type="Pfam" id="PF00106">
    <property type="entry name" value="adh_short"/>
    <property type="match status" value="1"/>
</dbReference>
<dbReference type="EMBL" id="MU864370">
    <property type="protein sequence ID" value="KAK4190028.1"/>
    <property type="molecule type" value="Genomic_DNA"/>
</dbReference>
<dbReference type="Proteomes" id="UP001302126">
    <property type="component" value="Unassembled WGS sequence"/>
</dbReference>
<keyword evidence="2" id="KW-1185">Reference proteome</keyword>
<reference evidence="1" key="1">
    <citation type="journal article" date="2023" name="Mol. Phylogenet. Evol.">
        <title>Genome-scale phylogeny and comparative genomics of the fungal order Sordariales.</title>
        <authorList>
            <person name="Hensen N."/>
            <person name="Bonometti L."/>
            <person name="Westerberg I."/>
            <person name="Brannstrom I.O."/>
            <person name="Guillou S."/>
            <person name="Cros-Aarteil S."/>
            <person name="Calhoun S."/>
            <person name="Haridas S."/>
            <person name="Kuo A."/>
            <person name="Mondo S."/>
            <person name="Pangilinan J."/>
            <person name="Riley R."/>
            <person name="LaButti K."/>
            <person name="Andreopoulos B."/>
            <person name="Lipzen A."/>
            <person name="Chen C."/>
            <person name="Yan M."/>
            <person name="Daum C."/>
            <person name="Ng V."/>
            <person name="Clum A."/>
            <person name="Steindorff A."/>
            <person name="Ohm R.A."/>
            <person name="Martin F."/>
            <person name="Silar P."/>
            <person name="Natvig D.O."/>
            <person name="Lalanne C."/>
            <person name="Gautier V."/>
            <person name="Ament-Velasquez S.L."/>
            <person name="Kruys A."/>
            <person name="Hutchinson M.I."/>
            <person name="Powell A.J."/>
            <person name="Barry K."/>
            <person name="Miller A.N."/>
            <person name="Grigoriev I.V."/>
            <person name="Debuchy R."/>
            <person name="Gladieux P."/>
            <person name="Hiltunen Thoren M."/>
            <person name="Johannesson H."/>
        </authorList>
    </citation>
    <scope>NUCLEOTIDE SEQUENCE</scope>
    <source>
        <strain evidence="1">PSN309</strain>
    </source>
</reference>
<dbReference type="InterPro" id="IPR002347">
    <property type="entry name" value="SDR_fam"/>
</dbReference>
<dbReference type="PANTHER" id="PTHR43431">
    <property type="entry name" value="OXIDOREDUCTASE, SHORT CHAIN DEHYDROGENASE/REDUCTASE FAMILY (AFU_ORTHOLOGUE AFUA_5G14000)"/>
    <property type="match status" value="1"/>
</dbReference>
<name>A0AAN7AK05_9PEZI</name>
<comment type="caution">
    <text evidence="1">The sequence shown here is derived from an EMBL/GenBank/DDBJ whole genome shotgun (WGS) entry which is preliminary data.</text>
</comment>
<dbReference type="Gene3D" id="3.40.50.720">
    <property type="entry name" value="NAD(P)-binding Rossmann-like Domain"/>
    <property type="match status" value="1"/>
</dbReference>
<dbReference type="AlphaFoldDB" id="A0AAN7AK05"/>
<reference evidence="1" key="2">
    <citation type="submission" date="2023-05" db="EMBL/GenBank/DDBJ databases">
        <authorList>
            <consortium name="Lawrence Berkeley National Laboratory"/>
            <person name="Steindorff A."/>
            <person name="Hensen N."/>
            <person name="Bonometti L."/>
            <person name="Westerberg I."/>
            <person name="Brannstrom I.O."/>
            <person name="Guillou S."/>
            <person name="Cros-Aarteil S."/>
            <person name="Calhoun S."/>
            <person name="Haridas S."/>
            <person name="Kuo A."/>
            <person name="Mondo S."/>
            <person name="Pangilinan J."/>
            <person name="Riley R."/>
            <person name="Labutti K."/>
            <person name="Andreopoulos B."/>
            <person name="Lipzen A."/>
            <person name="Chen C."/>
            <person name="Yanf M."/>
            <person name="Daum C."/>
            <person name="Ng V."/>
            <person name="Clum A."/>
            <person name="Ohm R."/>
            <person name="Martin F."/>
            <person name="Silar P."/>
            <person name="Natvig D."/>
            <person name="Lalanne C."/>
            <person name="Gautier V."/>
            <person name="Ament-Velasquez S.L."/>
            <person name="Kruys A."/>
            <person name="Hutchinson M.I."/>
            <person name="Powell A.J."/>
            <person name="Barry K."/>
            <person name="Miller A.N."/>
            <person name="Grigoriev I.V."/>
            <person name="Debuchy R."/>
            <person name="Gladieux P."/>
            <person name="Thoren M.H."/>
            <person name="Johannesson H."/>
        </authorList>
    </citation>
    <scope>NUCLEOTIDE SEQUENCE</scope>
    <source>
        <strain evidence="1">PSN309</strain>
    </source>
</reference>
<gene>
    <name evidence="1" type="ORF">QBC35DRAFT_491801</name>
</gene>
<dbReference type="PANTHER" id="PTHR43431:SF7">
    <property type="entry name" value="OXIDOREDUCTASE, SHORT CHAIN DEHYDROGENASE_REDUCTASE FAMILY (AFU_ORTHOLOGUE AFUA_5G14000)"/>
    <property type="match status" value="1"/>
</dbReference>
<evidence type="ECO:0000313" key="2">
    <source>
        <dbReference type="Proteomes" id="UP001302126"/>
    </source>
</evidence>
<dbReference type="SUPFAM" id="SSF51735">
    <property type="entry name" value="NAD(P)-binding Rossmann-fold domains"/>
    <property type="match status" value="1"/>
</dbReference>
<proteinExistence type="predicted"/>
<organism evidence="1 2">
    <name type="scientific">Podospora australis</name>
    <dbReference type="NCBI Taxonomy" id="1536484"/>
    <lineage>
        <taxon>Eukaryota</taxon>
        <taxon>Fungi</taxon>
        <taxon>Dikarya</taxon>
        <taxon>Ascomycota</taxon>
        <taxon>Pezizomycotina</taxon>
        <taxon>Sordariomycetes</taxon>
        <taxon>Sordariomycetidae</taxon>
        <taxon>Sordariales</taxon>
        <taxon>Podosporaceae</taxon>
        <taxon>Podospora</taxon>
    </lineage>
</organism>
<evidence type="ECO:0000313" key="1">
    <source>
        <dbReference type="EMBL" id="KAK4190028.1"/>
    </source>
</evidence>